<dbReference type="AlphaFoldDB" id="A0A9D4UEG3"/>
<proteinExistence type="predicted"/>
<protein>
    <submittedName>
        <fullName evidence="1">Uncharacterized protein</fullName>
    </submittedName>
</protein>
<comment type="caution">
    <text evidence="1">The sequence shown here is derived from an EMBL/GenBank/DDBJ whole genome shotgun (WGS) entry which is preliminary data.</text>
</comment>
<dbReference type="Proteomes" id="UP000886520">
    <property type="component" value="Chromosome 18"/>
</dbReference>
<keyword evidence="2" id="KW-1185">Reference proteome</keyword>
<sequence>MDYVSKGGAGIGICKEVLEYCAMPKHVTECADGSKQVVYLLESQDDTIVYEKINSKERYDEVGMEDFDECVDDDVVTKVDALVLKLCDTKTTCDKNEDFHEDKLSMGIHVDIERMKAELNVVLEKMMKANGYDVLVDESLFIVYARGFDCFMNFSYELVL</sequence>
<evidence type="ECO:0000313" key="1">
    <source>
        <dbReference type="EMBL" id="KAI5066456.1"/>
    </source>
</evidence>
<dbReference type="EMBL" id="JABFUD020000018">
    <property type="protein sequence ID" value="KAI5066456.1"/>
    <property type="molecule type" value="Genomic_DNA"/>
</dbReference>
<evidence type="ECO:0000313" key="2">
    <source>
        <dbReference type="Proteomes" id="UP000886520"/>
    </source>
</evidence>
<gene>
    <name evidence="1" type="ORF">GOP47_0019080</name>
</gene>
<organism evidence="1 2">
    <name type="scientific">Adiantum capillus-veneris</name>
    <name type="common">Maidenhair fern</name>
    <dbReference type="NCBI Taxonomy" id="13818"/>
    <lineage>
        <taxon>Eukaryota</taxon>
        <taxon>Viridiplantae</taxon>
        <taxon>Streptophyta</taxon>
        <taxon>Embryophyta</taxon>
        <taxon>Tracheophyta</taxon>
        <taxon>Polypodiopsida</taxon>
        <taxon>Polypodiidae</taxon>
        <taxon>Polypodiales</taxon>
        <taxon>Pteridineae</taxon>
        <taxon>Pteridaceae</taxon>
        <taxon>Vittarioideae</taxon>
        <taxon>Adiantum</taxon>
    </lineage>
</organism>
<reference evidence="1" key="1">
    <citation type="submission" date="2021-01" db="EMBL/GenBank/DDBJ databases">
        <title>Adiantum capillus-veneris genome.</title>
        <authorList>
            <person name="Fang Y."/>
            <person name="Liao Q."/>
        </authorList>
    </citation>
    <scope>NUCLEOTIDE SEQUENCE</scope>
    <source>
        <strain evidence="1">H3</strain>
        <tissue evidence="1">Leaf</tissue>
    </source>
</reference>
<accession>A0A9D4UEG3</accession>
<name>A0A9D4UEG3_ADICA</name>